<evidence type="ECO:0000256" key="4">
    <source>
        <dbReference type="ARBA" id="ARBA00032089"/>
    </source>
</evidence>
<dbReference type="RefSeq" id="WP_343766368.1">
    <property type="nucleotide sequence ID" value="NZ_BAAACF010000001.1"/>
</dbReference>
<reference evidence="8 9" key="1">
    <citation type="journal article" date="2019" name="Int. J. Syst. Evol. Microbiol.">
        <title>The Global Catalogue of Microorganisms (GCM) 10K type strain sequencing project: providing services to taxonomists for standard genome sequencing and annotation.</title>
        <authorList>
            <consortium name="The Broad Institute Genomics Platform"/>
            <consortium name="The Broad Institute Genome Sequencing Center for Infectious Disease"/>
            <person name="Wu L."/>
            <person name="Ma J."/>
        </authorList>
    </citation>
    <scope>NUCLEOTIDE SEQUENCE [LARGE SCALE GENOMIC DNA]</scope>
    <source>
        <strain evidence="8 9">JCM 1405</strain>
    </source>
</reference>
<evidence type="ECO:0000256" key="5">
    <source>
        <dbReference type="PIRNR" id="PIRNR038471"/>
    </source>
</evidence>
<feature type="domain" description="Rod shape-determining protein MreC beta-barrel core" evidence="7">
    <location>
        <begin position="121"/>
        <end position="270"/>
    </location>
</feature>
<dbReference type="InterPro" id="IPR042175">
    <property type="entry name" value="Cell/Rod_MreC_2"/>
</dbReference>
<comment type="similarity">
    <text evidence="1 5">Belongs to the MreC family.</text>
</comment>
<keyword evidence="6" id="KW-0175">Coiled coil</keyword>
<dbReference type="PANTHER" id="PTHR34138:SF1">
    <property type="entry name" value="CELL SHAPE-DETERMINING PROTEIN MREC"/>
    <property type="match status" value="1"/>
</dbReference>
<evidence type="ECO:0000313" key="8">
    <source>
        <dbReference type="EMBL" id="GAA0718600.1"/>
    </source>
</evidence>
<evidence type="ECO:0000256" key="6">
    <source>
        <dbReference type="SAM" id="Coils"/>
    </source>
</evidence>
<gene>
    <name evidence="8" type="primary">mreC</name>
    <name evidence="8" type="ORF">GCM10008905_05620</name>
</gene>
<keyword evidence="3 5" id="KW-0133">Cell shape</keyword>
<dbReference type="Proteomes" id="UP001500339">
    <property type="component" value="Unassembled WGS sequence"/>
</dbReference>
<name>A0ABN1IPG4_9CLOT</name>
<keyword evidence="9" id="KW-1185">Reference proteome</keyword>
<dbReference type="InterPro" id="IPR055342">
    <property type="entry name" value="MreC_beta-barrel_core"/>
</dbReference>
<evidence type="ECO:0000256" key="3">
    <source>
        <dbReference type="ARBA" id="ARBA00022960"/>
    </source>
</evidence>
<accession>A0ABN1IPG4</accession>
<dbReference type="InterPro" id="IPR007221">
    <property type="entry name" value="MreC"/>
</dbReference>
<dbReference type="Gene3D" id="2.40.10.340">
    <property type="entry name" value="Rod shape-determining protein MreC, domain 1"/>
    <property type="match status" value="1"/>
</dbReference>
<sequence length="280" mass="31433">MGFLKNKLAVTIIVLSVTFLSLINYSAKKNKVSFVENGVGTTINPVQGFFYNFNTKIKGFTGFITNFSEVKKENEELKKRNLELEDKEKDYDVLKSENERLREMLNFKNQNSQYNYIGCDIIGKSGGTFLEELIINKGRKDGVEKQMVVLTKDGLVGQVASIGDNWAIIQTLSSENIAVTGIVQRSRESVGVVKGYKDSRNKKLAKLYYLPLDSDIKVGDSILTSGSTLYPKGIKIGNVVDVEEDKGKVMKNALIQPFVDFSKLEEVFIVIPKNKLDIKY</sequence>
<dbReference type="Gene3D" id="2.40.10.350">
    <property type="entry name" value="Rod shape-determining protein MreC, domain 2"/>
    <property type="match status" value="1"/>
</dbReference>
<evidence type="ECO:0000259" key="7">
    <source>
        <dbReference type="Pfam" id="PF04085"/>
    </source>
</evidence>
<organism evidence="8 9">
    <name type="scientific">Clostridium malenominatum</name>
    <dbReference type="NCBI Taxonomy" id="1539"/>
    <lineage>
        <taxon>Bacteria</taxon>
        <taxon>Bacillati</taxon>
        <taxon>Bacillota</taxon>
        <taxon>Clostridia</taxon>
        <taxon>Eubacteriales</taxon>
        <taxon>Clostridiaceae</taxon>
        <taxon>Clostridium</taxon>
    </lineage>
</organism>
<evidence type="ECO:0000256" key="2">
    <source>
        <dbReference type="ARBA" id="ARBA00013855"/>
    </source>
</evidence>
<comment type="function">
    <text evidence="5">Involved in formation and maintenance of cell shape.</text>
</comment>
<protein>
    <recommendedName>
        <fullName evidence="2 5">Cell shape-determining protein MreC</fullName>
    </recommendedName>
    <alternativeName>
        <fullName evidence="4 5">Cell shape protein MreC</fullName>
    </alternativeName>
</protein>
<evidence type="ECO:0000256" key="1">
    <source>
        <dbReference type="ARBA" id="ARBA00009369"/>
    </source>
</evidence>
<dbReference type="InterPro" id="IPR042177">
    <property type="entry name" value="Cell/Rod_1"/>
</dbReference>
<proteinExistence type="inferred from homology"/>
<dbReference type="PIRSF" id="PIRSF038471">
    <property type="entry name" value="MreC"/>
    <property type="match status" value="1"/>
</dbReference>
<dbReference type="PANTHER" id="PTHR34138">
    <property type="entry name" value="CELL SHAPE-DETERMINING PROTEIN MREC"/>
    <property type="match status" value="1"/>
</dbReference>
<comment type="caution">
    <text evidence="8">The sequence shown here is derived from an EMBL/GenBank/DDBJ whole genome shotgun (WGS) entry which is preliminary data.</text>
</comment>
<dbReference type="EMBL" id="BAAACF010000001">
    <property type="protein sequence ID" value="GAA0718600.1"/>
    <property type="molecule type" value="Genomic_DNA"/>
</dbReference>
<evidence type="ECO:0000313" key="9">
    <source>
        <dbReference type="Proteomes" id="UP001500339"/>
    </source>
</evidence>
<feature type="coiled-coil region" evidence="6">
    <location>
        <begin position="67"/>
        <end position="111"/>
    </location>
</feature>
<dbReference type="Pfam" id="PF04085">
    <property type="entry name" value="MreC"/>
    <property type="match status" value="1"/>
</dbReference>
<dbReference type="NCBIfam" id="TIGR00219">
    <property type="entry name" value="mreC"/>
    <property type="match status" value="1"/>
</dbReference>